<dbReference type="EMBL" id="QGKW02000276">
    <property type="protein sequence ID" value="KAF2607458.1"/>
    <property type="molecule type" value="Genomic_DNA"/>
</dbReference>
<feature type="compositionally biased region" description="Basic and acidic residues" evidence="1">
    <location>
        <begin position="47"/>
        <end position="57"/>
    </location>
</feature>
<reference evidence="2" key="1">
    <citation type="submission" date="2019-12" db="EMBL/GenBank/DDBJ databases">
        <title>Genome sequencing and annotation of Brassica cretica.</title>
        <authorList>
            <person name="Studholme D.J."/>
            <person name="Sarris P.F."/>
        </authorList>
    </citation>
    <scope>NUCLEOTIDE SEQUENCE</scope>
    <source>
        <strain evidence="2">PFS-001/15</strain>
        <tissue evidence="2">Leaf</tissue>
    </source>
</reference>
<feature type="region of interest" description="Disordered" evidence="1">
    <location>
        <begin position="47"/>
        <end position="75"/>
    </location>
</feature>
<accession>A0A8S9LPI7</accession>
<comment type="caution">
    <text evidence="2">The sequence shown here is derived from an EMBL/GenBank/DDBJ whole genome shotgun (WGS) entry which is preliminary data.</text>
</comment>
<gene>
    <name evidence="2" type="ORF">F2Q68_00044330</name>
</gene>
<dbReference type="Proteomes" id="UP000712281">
    <property type="component" value="Unassembled WGS sequence"/>
</dbReference>
<feature type="region of interest" description="Disordered" evidence="1">
    <location>
        <begin position="144"/>
        <end position="176"/>
    </location>
</feature>
<evidence type="ECO:0000313" key="3">
    <source>
        <dbReference type="Proteomes" id="UP000712281"/>
    </source>
</evidence>
<proteinExistence type="predicted"/>
<feature type="compositionally biased region" description="Basic and acidic residues" evidence="1">
    <location>
        <begin position="302"/>
        <end position="313"/>
    </location>
</feature>
<sequence>MSSSQNEKKNSDVEMGEASPVLLIPAIHEATPTFVVGFLSFKERLSRRSAEKEKSRTSAETSAISSSSALSISAEGNKSLSDVSPLVGMDMVPVQVPEVLAQPWGSSTTPVPIPEKGQAMESMPPPLDRKEIVLVLPAPSAALLPKGRKRNGTATETAKKRRCSKGAEGEPSGPLPQYRTKFISLVDRMISDCGSEEGRLTEGLAESREALKRIEAMLTSTEDAHTAEVQVSGLERDLGKSASALFRMKKEKKPKASEVRSLQRQIQSQEEPRTRFGPEGIEGGLSEIQLLKGEEVSTLDSEEARLLSHKEELMASEETEGQGCAAEEGKGDAVERGDGEVAEGGDGDAVPSSDEVEDEGGAPRIERGDGEVAEGGDGDAVPSSDEVEDEGGAPRSA</sequence>
<feature type="compositionally biased region" description="Basic and acidic residues" evidence="1">
    <location>
        <begin position="327"/>
        <end position="339"/>
    </location>
</feature>
<organism evidence="2 3">
    <name type="scientific">Brassica cretica</name>
    <name type="common">Mustard</name>
    <dbReference type="NCBI Taxonomy" id="69181"/>
    <lineage>
        <taxon>Eukaryota</taxon>
        <taxon>Viridiplantae</taxon>
        <taxon>Streptophyta</taxon>
        <taxon>Embryophyta</taxon>
        <taxon>Tracheophyta</taxon>
        <taxon>Spermatophyta</taxon>
        <taxon>Magnoliopsida</taxon>
        <taxon>eudicotyledons</taxon>
        <taxon>Gunneridae</taxon>
        <taxon>Pentapetalae</taxon>
        <taxon>rosids</taxon>
        <taxon>malvids</taxon>
        <taxon>Brassicales</taxon>
        <taxon>Brassicaceae</taxon>
        <taxon>Brassiceae</taxon>
        <taxon>Brassica</taxon>
    </lineage>
</organism>
<protein>
    <submittedName>
        <fullName evidence="2">Uncharacterized protein</fullName>
    </submittedName>
</protein>
<evidence type="ECO:0000256" key="1">
    <source>
        <dbReference type="SAM" id="MobiDB-lite"/>
    </source>
</evidence>
<name>A0A8S9LPI7_BRACR</name>
<feature type="region of interest" description="Disordered" evidence="1">
    <location>
        <begin position="249"/>
        <end position="397"/>
    </location>
</feature>
<feature type="compositionally biased region" description="Low complexity" evidence="1">
    <location>
        <begin position="58"/>
        <end position="75"/>
    </location>
</feature>
<dbReference type="AlphaFoldDB" id="A0A8S9LPI7"/>
<feature type="compositionally biased region" description="Polar residues" evidence="1">
    <location>
        <begin position="260"/>
        <end position="269"/>
    </location>
</feature>
<feature type="region of interest" description="Disordered" evidence="1">
    <location>
        <begin position="103"/>
        <end position="122"/>
    </location>
</feature>
<evidence type="ECO:0000313" key="2">
    <source>
        <dbReference type="EMBL" id="KAF2607458.1"/>
    </source>
</evidence>